<evidence type="ECO:0000256" key="2">
    <source>
        <dbReference type="ARBA" id="ARBA00010631"/>
    </source>
</evidence>
<comment type="subcellular location">
    <subcellularLocation>
        <location evidence="1">Nucleus inner membrane</location>
        <topology evidence="1">Multi-pass membrane protein</topology>
    </subcellularLocation>
</comment>
<evidence type="ECO:0000313" key="9">
    <source>
        <dbReference type="EMBL" id="JAV24122.1"/>
    </source>
</evidence>
<evidence type="ECO:0000256" key="5">
    <source>
        <dbReference type="ARBA" id="ARBA00023136"/>
    </source>
</evidence>
<evidence type="ECO:0000256" key="4">
    <source>
        <dbReference type="ARBA" id="ARBA00022989"/>
    </source>
</evidence>
<evidence type="ECO:0000256" key="1">
    <source>
        <dbReference type="ARBA" id="ARBA00004473"/>
    </source>
</evidence>
<evidence type="ECO:0000256" key="8">
    <source>
        <dbReference type="SAM" id="Phobius"/>
    </source>
</evidence>
<feature type="transmembrane region" description="Helical" evidence="8">
    <location>
        <begin position="56"/>
        <end position="77"/>
    </location>
</feature>
<evidence type="ECO:0000256" key="6">
    <source>
        <dbReference type="ARBA" id="ARBA00031700"/>
    </source>
</evidence>
<sequence>MLSLRQIVCFILSLLSFLSVFYSVGRLAVFLAAPVQKNFENVLLQNLFDDQSLLKVTLFSLLFNSVWIVLFVLQHSFMKAEVVKNVWRKLGLELAERSIYNICSAYCLLILLKNWKTTQSYQLWFVDVQSSPTLWWAFVAAHILSWVVIYAGSLLMDLPEMIGLKQIYYDVNDLAPPMSYKSRELRNFYNRMRHPSFVGLSVVLWITNCMSLDRLLLAVIWTAYMYLSWNTNKTDLEYQKYQLSRKKVELAGVTE</sequence>
<dbReference type="PANTHER" id="PTHR31040">
    <property type="entry name" value="NURIM"/>
    <property type="match status" value="1"/>
</dbReference>
<dbReference type="GO" id="GO:0005637">
    <property type="term" value="C:nuclear inner membrane"/>
    <property type="evidence" value="ECO:0007669"/>
    <property type="project" value="UniProtKB-SubCell"/>
</dbReference>
<feature type="transmembrane region" description="Helical" evidence="8">
    <location>
        <begin position="197"/>
        <end position="224"/>
    </location>
</feature>
<reference evidence="9" key="1">
    <citation type="submission" date="2017-01" db="EMBL/GenBank/DDBJ databases">
        <title>A deep insight into the sialotranscriptome of adult male and female Cluex tarsalis mosquitoes.</title>
        <authorList>
            <person name="Ribeiro J.M."/>
            <person name="Moreira F."/>
            <person name="Bernard K.A."/>
            <person name="Calvo E."/>
        </authorList>
    </citation>
    <scope>NUCLEOTIDE SEQUENCE</scope>
    <source>
        <strain evidence="9">Kern County</strain>
        <tissue evidence="9">Salivary glands</tissue>
    </source>
</reference>
<dbReference type="PANTHER" id="PTHR31040:SF1">
    <property type="entry name" value="NURIM"/>
    <property type="match status" value="1"/>
</dbReference>
<accession>A0A1Q3F9A9</accession>
<organism evidence="9">
    <name type="scientific">Culex tarsalis</name>
    <name type="common">Encephalitis mosquito</name>
    <dbReference type="NCBI Taxonomy" id="7177"/>
    <lineage>
        <taxon>Eukaryota</taxon>
        <taxon>Metazoa</taxon>
        <taxon>Ecdysozoa</taxon>
        <taxon>Arthropoda</taxon>
        <taxon>Hexapoda</taxon>
        <taxon>Insecta</taxon>
        <taxon>Pterygota</taxon>
        <taxon>Neoptera</taxon>
        <taxon>Endopterygota</taxon>
        <taxon>Diptera</taxon>
        <taxon>Nematocera</taxon>
        <taxon>Culicoidea</taxon>
        <taxon>Culicidae</taxon>
        <taxon>Culicinae</taxon>
        <taxon>Culicini</taxon>
        <taxon>Culex</taxon>
        <taxon>Culex</taxon>
    </lineage>
</organism>
<keyword evidence="5 8" id="KW-0472">Membrane</keyword>
<dbReference type="InterPro" id="IPR033580">
    <property type="entry name" value="Nurim-like"/>
</dbReference>
<name>A0A1Q3F9A9_CULTA</name>
<protein>
    <recommendedName>
        <fullName evidence="7">Nuclear envelope membrane protein</fullName>
    </recommendedName>
    <alternativeName>
        <fullName evidence="6">Nuclear rim protein</fullName>
    </alternativeName>
</protein>
<evidence type="ECO:0000256" key="3">
    <source>
        <dbReference type="ARBA" id="ARBA00022692"/>
    </source>
</evidence>
<feature type="transmembrane region" description="Helical" evidence="8">
    <location>
        <begin position="135"/>
        <end position="156"/>
    </location>
</feature>
<keyword evidence="3 8" id="KW-0812">Transmembrane</keyword>
<evidence type="ECO:0000256" key="7">
    <source>
        <dbReference type="ARBA" id="ARBA00032957"/>
    </source>
</evidence>
<keyword evidence="4 8" id="KW-1133">Transmembrane helix</keyword>
<dbReference type="EMBL" id="GFDL01010923">
    <property type="protein sequence ID" value="JAV24122.1"/>
    <property type="molecule type" value="Transcribed_RNA"/>
</dbReference>
<dbReference type="AlphaFoldDB" id="A0A1Q3F9A9"/>
<feature type="transmembrane region" description="Helical" evidence="8">
    <location>
        <begin position="98"/>
        <end position="115"/>
    </location>
</feature>
<proteinExistence type="inferred from homology"/>
<comment type="similarity">
    <text evidence="2">Belongs to the nurim family.</text>
</comment>